<comment type="caution">
    <text evidence="1">The sequence shown here is derived from an EMBL/GenBank/DDBJ whole genome shotgun (WGS) entry which is preliminary data.</text>
</comment>
<reference evidence="1" key="1">
    <citation type="submission" date="2023-04" db="EMBL/GenBank/DDBJ databases">
        <title>A chromosome-level genome assembly of the parasitoid wasp Eretmocerus hayati.</title>
        <authorList>
            <person name="Zhong Y."/>
            <person name="Liu S."/>
            <person name="Liu Y."/>
        </authorList>
    </citation>
    <scope>NUCLEOTIDE SEQUENCE</scope>
    <source>
        <strain evidence="1">ZJU_SS_LIU_2023</strain>
    </source>
</reference>
<keyword evidence="2" id="KW-1185">Reference proteome</keyword>
<accession>A0ACC2NMS8</accession>
<gene>
    <name evidence="1" type="ORF">QAD02_003437</name>
</gene>
<organism evidence="1 2">
    <name type="scientific">Eretmocerus hayati</name>
    <dbReference type="NCBI Taxonomy" id="131215"/>
    <lineage>
        <taxon>Eukaryota</taxon>
        <taxon>Metazoa</taxon>
        <taxon>Ecdysozoa</taxon>
        <taxon>Arthropoda</taxon>
        <taxon>Hexapoda</taxon>
        <taxon>Insecta</taxon>
        <taxon>Pterygota</taxon>
        <taxon>Neoptera</taxon>
        <taxon>Endopterygota</taxon>
        <taxon>Hymenoptera</taxon>
        <taxon>Apocrita</taxon>
        <taxon>Proctotrupomorpha</taxon>
        <taxon>Chalcidoidea</taxon>
        <taxon>Aphelinidae</taxon>
        <taxon>Aphelininae</taxon>
        <taxon>Eretmocerus</taxon>
    </lineage>
</organism>
<name>A0ACC2NMS8_9HYME</name>
<dbReference type="EMBL" id="CM056743">
    <property type="protein sequence ID" value="KAJ8672178.1"/>
    <property type="molecule type" value="Genomic_DNA"/>
</dbReference>
<sequence>MSSADDEIIREIQLGRTKIGYTVLYGIALYCESQLIQDLKSCGFLSIAFDESLNKVVKKSQMDIHVKYWNERTNQAETRYYDSCFLGHTRSCDLLSALVKCISALDRDDILQFEMDGPHFNCKFYDEYKADHPGLLELGSCGLHVVHGAFKDGMVATKWDLVNYSRSLYYLFRDYPARRAIYIHYSGSETFPQKFCGVRWVENIGVMERAIEVDSSVRST</sequence>
<proteinExistence type="predicted"/>
<dbReference type="Proteomes" id="UP001239111">
    <property type="component" value="Chromosome 3"/>
</dbReference>
<evidence type="ECO:0000313" key="2">
    <source>
        <dbReference type="Proteomes" id="UP001239111"/>
    </source>
</evidence>
<protein>
    <submittedName>
        <fullName evidence="1">Uncharacterized protein</fullName>
    </submittedName>
</protein>
<evidence type="ECO:0000313" key="1">
    <source>
        <dbReference type="EMBL" id="KAJ8672178.1"/>
    </source>
</evidence>